<keyword evidence="3" id="KW-1185">Reference proteome</keyword>
<evidence type="ECO:0000313" key="3">
    <source>
        <dbReference type="Proteomes" id="UP000800038"/>
    </source>
</evidence>
<dbReference type="Proteomes" id="UP000800038">
    <property type="component" value="Unassembled WGS sequence"/>
</dbReference>
<dbReference type="AlphaFoldDB" id="A0A6A5SKH9"/>
<gene>
    <name evidence="2" type="ORF">EJ02DRAFT_41374</name>
</gene>
<organism evidence="2 3">
    <name type="scientific">Clathrospora elynae</name>
    <dbReference type="NCBI Taxonomy" id="706981"/>
    <lineage>
        <taxon>Eukaryota</taxon>
        <taxon>Fungi</taxon>
        <taxon>Dikarya</taxon>
        <taxon>Ascomycota</taxon>
        <taxon>Pezizomycotina</taxon>
        <taxon>Dothideomycetes</taxon>
        <taxon>Pleosporomycetidae</taxon>
        <taxon>Pleosporales</taxon>
        <taxon>Diademaceae</taxon>
        <taxon>Clathrospora</taxon>
    </lineage>
</organism>
<proteinExistence type="predicted"/>
<dbReference type="EMBL" id="ML976123">
    <property type="protein sequence ID" value="KAF1937867.1"/>
    <property type="molecule type" value="Genomic_DNA"/>
</dbReference>
<evidence type="ECO:0000256" key="1">
    <source>
        <dbReference type="SAM" id="MobiDB-lite"/>
    </source>
</evidence>
<protein>
    <submittedName>
        <fullName evidence="2">Uncharacterized protein</fullName>
    </submittedName>
</protein>
<accession>A0A6A5SKH9</accession>
<feature type="compositionally biased region" description="Polar residues" evidence="1">
    <location>
        <begin position="149"/>
        <end position="163"/>
    </location>
</feature>
<name>A0A6A5SKH9_9PLEO</name>
<feature type="region of interest" description="Disordered" evidence="1">
    <location>
        <begin position="137"/>
        <end position="170"/>
    </location>
</feature>
<feature type="compositionally biased region" description="Low complexity" evidence="1">
    <location>
        <begin position="9"/>
        <end position="22"/>
    </location>
</feature>
<dbReference type="OrthoDB" id="3913028at2759"/>
<sequence length="170" mass="18683">MLKESMTFKSVSTSGTASSKASSLFDLDERGNKSILVYKYRSGAKGLELKTERDLCAELDQDPSLPFLRVTKKPIPRGNSRLDILGEDLMSPAERDMYAEKPTLKSSVANVGLPALAKWKHMLLGSYENLYIVARSHTHSPENSKDSSPESSQHVSPATTFPSDTLHPDA</sequence>
<feature type="region of interest" description="Disordered" evidence="1">
    <location>
        <begin position="1"/>
        <end position="22"/>
    </location>
</feature>
<reference evidence="2" key="1">
    <citation type="journal article" date="2020" name="Stud. Mycol.">
        <title>101 Dothideomycetes genomes: a test case for predicting lifestyles and emergence of pathogens.</title>
        <authorList>
            <person name="Haridas S."/>
            <person name="Albert R."/>
            <person name="Binder M."/>
            <person name="Bloem J."/>
            <person name="Labutti K."/>
            <person name="Salamov A."/>
            <person name="Andreopoulos B."/>
            <person name="Baker S."/>
            <person name="Barry K."/>
            <person name="Bills G."/>
            <person name="Bluhm B."/>
            <person name="Cannon C."/>
            <person name="Castanera R."/>
            <person name="Culley D."/>
            <person name="Daum C."/>
            <person name="Ezra D."/>
            <person name="Gonzalez J."/>
            <person name="Henrissat B."/>
            <person name="Kuo A."/>
            <person name="Liang C."/>
            <person name="Lipzen A."/>
            <person name="Lutzoni F."/>
            <person name="Magnuson J."/>
            <person name="Mondo S."/>
            <person name="Nolan M."/>
            <person name="Ohm R."/>
            <person name="Pangilinan J."/>
            <person name="Park H.-J."/>
            <person name="Ramirez L."/>
            <person name="Alfaro M."/>
            <person name="Sun H."/>
            <person name="Tritt A."/>
            <person name="Yoshinaga Y."/>
            <person name="Zwiers L.-H."/>
            <person name="Turgeon B."/>
            <person name="Goodwin S."/>
            <person name="Spatafora J."/>
            <person name="Crous P."/>
            <person name="Grigoriev I."/>
        </authorList>
    </citation>
    <scope>NUCLEOTIDE SEQUENCE</scope>
    <source>
        <strain evidence="2">CBS 161.51</strain>
    </source>
</reference>
<evidence type="ECO:0000313" key="2">
    <source>
        <dbReference type="EMBL" id="KAF1937867.1"/>
    </source>
</evidence>
<feature type="compositionally biased region" description="Basic and acidic residues" evidence="1">
    <location>
        <begin position="139"/>
        <end position="148"/>
    </location>
</feature>